<dbReference type="InterPro" id="IPR057853">
    <property type="entry name" value="Beta-prop_WDR11_2nd"/>
</dbReference>
<dbReference type="AlphaFoldDB" id="A0A7R9MAD0"/>
<dbReference type="SUPFAM" id="SSF50978">
    <property type="entry name" value="WD40 repeat-like"/>
    <property type="match status" value="1"/>
</dbReference>
<feature type="domain" description="WDR11 second beta-propeller" evidence="2">
    <location>
        <begin position="345"/>
        <end position="479"/>
    </location>
</feature>
<dbReference type="InterPro" id="IPR039694">
    <property type="entry name" value="WDR11"/>
</dbReference>
<dbReference type="PANTHER" id="PTHR14593">
    <property type="entry name" value="WD REPEAT-CONTAINING PROTEIN 11"/>
    <property type="match status" value="1"/>
</dbReference>
<dbReference type="Pfam" id="PF23753">
    <property type="entry name" value="TPR_WDR11"/>
    <property type="match status" value="1"/>
</dbReference>
<feature type="transmembrane region" description="Helical" evidence="1">
    <location>
        <begin position="953"/>
        <end position="975"/>
    </location>
</feature>
<dbReference type="InterPro" id="IPR057854">
    <property type="entry name" value="TPR_WDR11"/>
</dbReference>
<organism evidence="4">
    <name type="scientific">Oppiella nova</name>
    <dbReference type="NCBI Taxonomy" id="334625"/>
    <lineage>
        <taxon>Eukaryota</taxon>
        <taxon>Metazoa</taxon>
        <taxon>Ecdysozoa</taxon>
        <taxon>Arthropoda</taxon>
        <taxon>Chelicerata</taxon>
        <taxon>Arachnida</taxon>
        <taxon>Acari</taxon>
        <taxon>Acariformes</taxon>
        <taxon>Sarcoptiformes</taxon>
        <taxon>Oribatida</taxon>
        <taxon>Brachypylina</taxon>
        <taxon>Oppioidea</taxon>
        <taxon>Oppiidae</taxon>
        <taxon>Oppiella</taxon>
    </lineage>
</organism>
<feature type="transmembrane region" description="Helical" evidence="1">
    <location>
        <begin position="996"/>
        <end position="1016"/>
    </location>
</feature>
<evidence type="ECO:0000259" key="3">
    <source>
        <dbReference type="Pfam" id="PF23753"/>
    </source>
</evidence>
<proteinExistence type="predicted"/>
<dbReference type="InterPro" id="IPR036322">
    <property type="entry name" value="WD40_repeat_dom_sf"/>
</dbReference>
<name>A0A7R9MAD0_9ACAR</name>
<reference evidence="4" key="1">
    <citation type="submission" date="2020-11" db="EMBL/GenBank/DDBJ databases">
        <authorList>
            <person name="Tran Van P."/>
        </authorList>
    </citation>
    <scope>NUCLEOTIDE SEQUENCE</scope>
</reference>
<sequence>LCSVDTNGTIIVWDVNEGSVLTLITANKELKNVETIEWIELKTPDNKFGEIVWTKHFDITIKSISMDPFCRNNVLFAIQAKDCCFATIDDLRPNGSPNRSVKYYSVVSNPTKSSPKSVSSVPKYTLLTERVVSSDSNALSDWIQICHHKAVRNQVLLAISRQILVIDLSIEAIICCVPLERNCSNITNVFSCRNRNAFFVCHDFGTVSLRLFQKQVVNDANEGTDNVIISYANLCQSDGLRLTKQNKIFGYSLSPTDETKVALLLNNGRIVIKKVHKIGTKPNYELISLPFIYDIITTDEYLASDKKCKTYRILMTQMSSALNFSPHVIRMCPPVTMRNWQFHRPLLAVGDSSGSVQIWNLSLSSLDKELGIHSFPVRGLEWTGLDAFISYAYPNISPHSGKTNNELNITEVNSGTTYPMRTERNMDSSPIESLRISHLKQYLIISFKDDPFEIWDLKSLSLLRVMPKQFSGVTAIEWSPLYNKRIESPNNSVTSLHSKENFVVTNSTGELYHFSIEGNVVKEITCIPPDTEMSANITCIAWKSDQVLLGDAVGNLNVWDLKKKVSRIEPTHRGPIKKIRFGPGRGNMKFLMQYNDGVDIWDTKDFKLSAQLKHPRDVSFKIVDIDWAASDRPILCTSEGSLFVTDMKLRQYSSSMSELVVNQTDSQDIDLKSMNFYLLSSMSRFIFKSKLFLNQWTGGPKLPDCEIERNILISKLFNDCESFHFWNIVSYVLCDNKERLDRNHDLFLKNHTYKDIQFERVSLLDSFRSNYNQNKILYEMLLLLNQPQRAVQLLLESDSSMTDYYVDALKACLIASLQSNDSAAHPVIKLVATNLIANGKVGDGSQLLCLIGKTQDACRYLQSANKWLESICLAKCTLEGEEYTEIMRRWAEHLISQHNYKTAVIAFISLKQYMKAIQTLHKFDIERAKKCFFEMMANMKYLSRTQKTVENLWYSYLLFRCCVVVIPIYIILILIGSYAMSNNMQLPSMVTTLYEFSLLVFSAAIIFIIVLILATFGSNSNKISDNDLEYESDILQSINETSFDDLTLTNTEERLLTDIERTTDQIEFFFENCDDFVVDLVSIEDTFASNERNYHFDSPPTYEEAVRSDKLKT</sequence>
<keyword evidence="5" id="KW-1185">Reference proteome</keyword>
<evidence type="ECO:0000313" key="4">
    <source>
        <dbReference type="EMBL" id="CAD7656467.1"/>
    </source>
</evidence>
<feature type="domain" description="WDR11 TPR" evidence="3">
    <location>
        <begin position="759"/>
        <end position="924"/>
    </location>
</feature>
<dbReference type="EMBL" id="CAJPVJ010011178">
    <property type="protein sequence ID" value="CAG2173654.1"/>
    <property type="molecule type" value="Genomic_DNA"/>
</dbReference>
<protein>
    <recommendedName>
        <fullName evidence="6">WD repeat-containing protein 11</fullName>
    </recommendedName>
</protein>
<evidence type="ECO:0000313" key="5">
    <source>
        <dbReference type="Proteomes" id="UP000728032"/>
    </source>
</evidence>
<dbReference type="EMBL" id="OC926003">
    <property type="protein sequence ID" value="CAD7656467.1"/>
    <property type="molecule type" value="Genomic_DNA"/>
</dbReference>
<dbReference type="GO" id="GO:0005737">
    <property type="term" value="C:cytoplasm"/>
    <property type="evidence" value="ECO:0007669"/>
    <property type="project" value="TreeGrafter"/>
</dbReference>
<evidence type="ECO:0008006" key="6">
    <source>
        <dbReference type="Google" id="ProtNLM"/>
    </source>
</evidence>
<dbReference type="Pfam" id="PF23752">
    <property type="entry name" value="Beta-prop_WDR11_2nd"/>
    <property type="match status" value="2"/>
</dbReference>
<gene>
    <name evidence="4" type="ORF">ONB1V03_LOCUS13103</name>
</gene>
<evidence type="ECO:0000259" key="2">
    <source>
        <dbReference type="Pfam" id="PF23752"/>
    </source>
</evidence>
<evidence type="ECO:0000256" key="1">
    <source>
        <dbReference type="SAM" id="Phobius"/>
    </source>
</evidence>
<keyword evidence="1" id="KW-0472">Membrane</keyword>
<dbReference type="SUPFAM" id="SSF101908">
    <property type="entry name" value="Putative isomerase YbhE"/>
    <property type="match status" value="1"/>
</dbReference>
<dbReference type="PANTHER" id="PTHR14593:SF5">
    <property type="entry name" value="WD REPEAT-CONTAINING PROTEIN 11"/>
    <property type="match status" value="1"/>
</dbReference>
<dbReference type="OrthoDB" id="1291858at2759"/>
<dbReference type="Proteomes" id="UP000728032">
    <property type="component" value="Unassembled WGS sequence"/>
</dbReference>
<feature type="domain" description="WDR11 second beta-propeller" evidence="2">
    <location>
        <begin position="497"/>
        <end position="629"/>
    </location>
</feature>
<feature type="non-terminal residue" evidence="4">
    <location>
        <position position="1113"/>
    </location>
</feature>
<keyword evidence="1" id="KW-1133">Transmembrane helix</keyword>
<dbReference type="Gene3D" id="2.130.10.10">
    <property type="entry name" value="YVTN repeat-like/Quinoprotein amine dehydrogenase"/>
    <property type="match status" value="2"/>
</dbReference>
<accession>A0A7R9MAD0</accession>
<dbReference type="InterPro" id="IPR015943">
    <property type="entry name" value="WD40/YVTN_repeat-like_dom_sf"/>
</dbReference>
<keyword evidence="1" id="KW-0812">Transmembrane</keyword>